<dbReference type="EMBL" id="CAXIXY010000003">
    <property type="protein sequence ID" value="CAL2080061.1"/>
    <property type="molecule type" value="Genomic_DNA"/>
</dbReference>
<evidence type="ECO:0000256" key="2">
    <source>
        <dbReference type="SAM" id="SignalP"/>
    </source>
</evidence>
<feature type="chain" id="PRO_5046101407" evidence="2">
    <location>
        <begin position="21"/>
        <end position="584"/>
    </location>
</feature>
<feature type="signal peptide" evidence="2">
    <location>
        <begin position="1"/>
        <end position="20"/>
    </location>
</feature>
<protein>
    <submittedName>
        <fullName evidence="4">Secreted protein (Por secretion system target)</fullName>
    </submittedName>
</protein>
<keyword evidence="5" id="KW-1185">Reference proteome</keyword>
<accession>A0ABP1EIY7</accession>
<evidence type="ECO:0000256" key="1">
    <source>
        <dbReference type="ARBA" id="ARBA00022729"/>
    </source>
</evidence>
<dbReference type="Proteomes" id="UP001497416">
    <property type="component" value="Unassembled WGS sequence"/>
</dbReference>
<name>A0ABP1EIY7_9FLAO</name>
<gene>
    <name evidence="4" type="ORF">T190607A01A_10966</name>
</gene>
<dbReference type="InterPro" id="IPR026444">
    <property type="entry name" value="Secre_tail"/>
</dbReference>
<dbReference type="NCBIfam" id="TIGR04183">
    <property type="entry name" value="Por_Secre_tail"/>
    <property type="match status" value="1"/>
</dbReference>
<proteinExistence type="predicted"/>
<evidence type="ECO:0000313" key="5">
    <source>
        <dbReference type="Proteomes" id="UP001497416"/>
    </source>
</evidence>
<keyword evidence="1 2" id="KW-0732">Signal</keyword>
<reference evidence="4 5" key="1">
    <citation type="submission" date="2024-05" db="EMBL/GenBank/DDBJ databases">
        <authorList>
            <person name="Duchaud E."/>
        </authorList>
    </citation>
    <scope>NUCLEOTIDE SEQUENCE [LARGE SCALE GENOMIC DNA]</scope>
    <source>
        <strain evidence="4">Ena-SAMPLE-TAB-13-05-2024-13:56:06:370-140302</strain>
    </source>
</reference>
<organism evidence="4 5">
    <name type="scientific">Tenacibaculum platacis</name>
    <dbReference type="NCBI Taxonomy" id="3137852"/>
    <lineage>
        <taxon>Bacteria</taxon>
        <taxon>Pseudomonadati</taxon>
        <taxon>Bacteroidota</taxon>
        <taxon>Flavobacteriia</taxon>
        <taxon>Flavobacteriales</taxon>
        <taxon>Flavobacteriaceae</taxon>
        <taxon>Tenacibaculum</taxon>
    </lineage>
</organism>
<sequence>MRKNYFLSLTFLFLANLMFAQTTLFQESFETGNSGVTSETCNDGFNDFFTRTDGSDISSSYSVTGQDGSFFFAAMDIDGDCTSATQTLEFNDIDITGATNLNLAILLAEDDDGANQDWDSSDTFTIEYDIDNSGTFTNLLTVTGTGTNTEPLVDGSTPLTSVFTEFVKSITGTGTEIDIRLTFTLNSGDEDIAVDNIRVIDGAVTSPPSLAISSPSDNTTFSPETTSVDVAISVSNFNVAAGGTGDGYVTYSVNSGMAVNKFDTSDISLTSLTSGNYAVTVELVDNAGASLSPAVSATVNFTIASYTQVADLAALRAGTEGDYYEVTGEVVMSYNTGNSRNQKYIQDGSAGILIDDSAGTITTTYNVYDGITGLKGRLGSFNDVAQFVPAEDPGVASSTGNTITPEVVTLADFEASWNNYESELITIQNVIFTDGGGTFAASQNYEITSGATTSTFRTNFSGADYIGTTIPSSGVDMTVIGGEFRGDPQVTAIELAGLVLGVKQNDIEGFAVYPNPVNAKTFKLTTASFTTKTVQIFNVLGKEVYNTKVNGVNNDIDVSTLNSGIYILKVVEEEKTASKKLIIK</sequence>
<feature type="domain" description="Secretion system C-terminal sorting" evidence="3">
    <location>
        <begin position="512"/>
        <end position="583"/>
    </location>
</feature>
<dbReference type="Pfam" id="PF18962">
    <property type="entry name" value="Por_Secre_tail"/>
    <property type="match status" value="1"/>
</dbReference>
<dbReference type="RefSeq" id="WP_348710716.1">
    <property type="nucleotide sequence ID" value="NZ_CAXIXY010000003.1"/>
</dbReference>
<evidence type="ECO:0000259" key="3">
    <source>
        <dbReference type="Pfam" id="PF18962"/>
    </source>
</evidence>
<comment type="caution">
    <text evidence="4">The sequence shown here is derived from an EMBL/GenBank/DDBJ whole genome shotgun (WGS) entry which is preliminary data.</text>
</comment>
<evidence type="ECO:0000313" key="4">
    <source>
        <dbReference type="EMBL" id="CAL2080061.1"/>
    </source>
</evidence>